<dbReference type="Pfam" id="PF00395">
    <property type="entry name" value="SLH"/>
    <property type="match status" value="2"/>
</dbReference>
<sequence>MQRTKRPMIWLMMVALVVSLIPAGLAPVASAADKPTSYFTPDVSDLRNTVDLTLEGTNQVTREKVYKVTSAEQLITGTFTKVTGSTLGANVQLVNYDQTDKKWIKDPARVAPAVVTIDPDQPDNRFKANVTLYPGMNQITFTGAQGQNERSETFYVLFDKVPYVERLQVLGGSDNLELNEGTQIVINKDEITLEGTAVNATKVTIQVNGGNVEGTSLLQNGSFFSPQLLMNPGVNDLKLIVENGSDKLTFNYSLYFYDEKNPVVKLDILDSLNNAQSLLGKEPVFTEKAESAKVHVQMLVPNDEVTKKSFKDGAVIAVDDQTITPSNVTELFIPSLKDNTPSYWLASFDIDAVPFTKTNNIVDVDQNHTLSVSYGTKTLSKPMDFQYMEGQTVITNLKYLKGYSEDNKANVPSGEPLNNAKVDSGDFYILVETNSTPADLEKLLANYLPLGTSSITVKYLYTVPTDATTKKLQYVYKIEGLKNGNQTVRFNYEKSTAYRDATISYASKNYIYVENLTDGQTYNVDSSASKSMLVKGQYIDFDTLKSDYFVAEVLVNGAKEYSTEPAENKTPDWLDTDTGEFEFSLPISLDKGPLVYGENRIIFTGTGKDDTGQAREVRKELRIYVVDNNVSTVVNFQPAVGKDRPTFPPKVYSGESEVVKNIFNLTPEFIFNDNKYTTSLKEYDLVLRGSGAAKLNLNMGTKNILSVDIPATAVGNPVVTFADTRYTYEFAGDQKDFMMRIQDLTSDSPGTYVYTLELVNELGAKTSRKLEIVREVSAYRILAPQPTVGDQIVVNKNFVHFDIEAEGATSVLIGKDPAVKRTDLGPNRFVYDYVGLKQDKSNKIKITINRTGASNTDTIDVFYTGTVGVDAQYMAPKVANKYTVFNKGLQLTFPKGTVMQSTTPRGITKYYPDTKLLFGIADSVTGIVERRNDYGNIIGFPGTGEDGGAPSWSIPDEYTLNFGSTTASRNFGLISEIYWINGGLGESGDAGSATYKAPTNGLAPYSLEGLFGNPQTPVERKITPSNRGELTLSFDPNVVDEAGSTITVYRYTDKRQWENIGGEVDTKSHTVTVPFDEFGYYKVMKLNRGYNDITNHNWARNILNGLYSKGFMNNLRFEQFGTDDQTTRGEFATLLVKGLSLPINSDSNRTFADLVPGARSATWDYDHIETAARAGIVTGLTDGVFGPDQPLTREQAAVMIARALKLKLANNDSKLQATLAKSFLDSGRIETYAGPSIVAVSKAKIMEGAAVTVPGQKKPQYNFNPKGNLTRAEAGKIAVELLKKSTKVFPKNLS</sequence>
<evidence type="ECO:0000313" key="3">
    <source>
        <dbReference type="EMBL" id="NUU76958.1"/>
    </source>
</evidence>
<keyword evidence="4" id="KW-1185">Reference proteome</keyword>
<dbReference type="PANTHER" id="PTHR43308:SF5">
    <property type="entry name" value="S-LAYER PROTEIN _ PEPTIDOGLYCAN ENDO-BETA-N-ACETYLGLUCOSAMINIDASE"/>
    <property type="match status" value="1"/>
</dbReference>
<keyword evidence="1" id="KW-0732">Signal</keyword>
<dbReference type="InterPro" id="IPR001119">
    <property type="entry name" value="SLH_dom"/>
</dbReference>
<dbReference type="EMBL" id="JABMCB010000190">
    <property type="protein sequence ID" value="NUU76958.1"/>
    <property type="molecule type" value="Genomic_DNA"/>
</dbReference>
<feature type="signal peptide" evidence="1">
    <location>
        <begin position="1"/>
        <end position="31"/>
    </location>
</feature>
<feature type="domain" description="SLH" evidence="2">
    <location>
        <begin position="1220"/>
        <end position="1292"/>
    </location>
</feature>
<gene>
    <name evidence="3" type="ORF">HP552_17235</name>
</gene>
<dbReference type="Proteomes" id="UP000526125">
    <property type="component" value="Unassembled WGS sequence"/>
</dbReference>
<evidence type="ECO:0000313" key="4">
    <source>
        <dbReference type="Proteomes" id="UP000526125"/>
    </source>
</evidence>
<evidence type="ECO:0000259" key="2">
    <source>
        <dbReference type="PROSITE" id="PS51272"/>
    </source>
</evidence>
<evidence type="ECO:0000256" key="1">
    <source>
        <dbReference type="SAM" id="SignalP"/>
    </source>
</evidence>
<feature type="domain" description="SLH" evidence="2">
    <location>
        <begin position="1086"/>
        <end position="1149"/>
    </location>
</feature>
<reference evidence="3 4" key="1">
    <citation type="submission" date="2020-05" db="EMBL/GenBank/DDBJ databases">
        <title>Genome Sequencing of Type Strains.</title>
        <authorList>
            <person name="Lemaire J.F."/>
            <person name="Inderbitzin P."/>
            <person name="Gregorio O.A."/>
            <person name="Collins S.B."/>
            <person name="Wespe N."/>
            <person name="Knight-Connoni V."/>
        </authorList>
    </citation>
    <scope>NUCLEOTIDE SEQUENCE [LARGE SCALE GENOMIC DNA]</scope>
    <source>
        <strain evidence="3 4">LMG 21957</strain>
    </source>
</reference>
<feature type="domain" description="SLH" evidence="2">
    <location>
        <begin position="1151"/>
        <end position="1214"/>
    </location>
</feature>
<organism evidence="3 4">
    <name type="scientific">Paenibacillus xylanilyticus</name>
    <dbReference type="NCBI Taxonomy" id="248903"/>
    <lineage>
        <taxon>Bacteria</taxon>
        <taxon>Bacillati</taxon>
        <taxon>Bacillota</taxon>
        <taxon>Bacilli</taxon>
        <taxon>Bacillales</taxon>
        <taxon>Paenibacillaceae</taxon>
        <taxon>Paenibacillus</taxon>
    </lineage>
</organism>
<protein>
    <submittedName>
        <fullName evidence="3">S-layer homology domain-containing protein</fullName>
    </submittedName>
</protein>
<dbReference type="PROSITE" id="PS51272">
    <property type="entry name" value="SLH"/>
    <property type="match status" value="3"/>
</dbReference>
<proteinExistence type="predicted"/>
<dbReference type="RefSeq" id="WP_175396650.1">
    <property type="nucleotide sequence ID" value="NZ_JABMCB010000190.1"/>
</dbReference>
<feature type="chain" id="PRO_5031000157" evidence="1">
    <location>
        <begin position="32"/>
        <end position="1294"/>
    </location>
</feature>
<dbReference type="PANTHER" id="PTHR43308">
    <property type="entry name" value="OUTER MEMBRANE PROTEIN ALPHA-RELATED"/>
    <property type="match status" value="1"/>
</dbReference>
<name>A0A7Y6EWN4_9BACL</name>
<accession>A0A7Y6EWN4</accession>
<comment type="caution">
    <text evidence="3">The sequence shown here is derived from an EMBL/GenBank/DDBJ whole genome shotgun (WGS) entry which is preliminary data.</text>
</comment>
<dbReference type="InterPro" id="IPR051465">
    <property type="entry name" value="Cell_Envelope_Struct_Comp"/>
</dbReference>